<protein>
    <recommendedName>
        <fullName evidence="6">Calcineurin-like phosphoesterase domain-containing protein</fullName>
    </recommendedName>
</protein>
<accession>I2H896</accession>
<dbReference type="KEGG" id="tbl:TBLA_0H03170"/>
<keyword evidence="3 5" id="KW-1133">Transmembrane helix</keyword>
<dbReference type="GO" id="GO:0016020">
    <property type="term" value="C:membrane"/>
    <property type="evidence" value="ECO:0007669"/>
    <property type="project" value="UniProtKB-SubCell"/>
</dbReference>
<dbReference type="FunFam" id="3.60.21.10:FF:000093">
    <property type="entry name" value="Cell division cycle-related protein"/>
    <property type="match status" value="1"/>
</dbReference>
<evidence type="ECO:0000313" key="8">
    <source>
        <dbReference type="Proteomes" id="UP000002866"/>
    </source>
</evidence>
<sequence>MSSRKGKKFLPKTKSEAELIESKGHVINKMPHLKNNGKWKIYWRHLFLMVIFWILLIHYYERVVVKRAMKLCMWNKWENWPKEAESFKVGLFADPQIMDNHSYPGRPEVVNFFTRSILDNYHRRNWKYVQFWLDPDASLFLGDLFDGGRYWEDEYWHEEYKRFNEIFPKKAGRKSIMSLPGNHDIGFGDTVIEKSFKRFTTYFGDTSSYTNLGNHTFVLIDTIALSDKANKNISDIPKEFLHQFSKTHHPLPKIMLTHVPLYRDPKVQVCGKLRESPKLFPMLKGDQYQTVIDYDISQNILSTVQPRYLFSGDDHDYCHINHTYATPDGIVKTADEITVKSCAMNMGISKPAIQLLSLYNPTLNESPNIETIQTNICYLPDPYKPIKMYVITLLITVGLVIYINIFPRKFNDNVVTRLERLREKRLAQTVNCFQCHWVPYVLPIQRLLDLITMFKNGFPLLVYL</sequence>
<dbReference type="PANTHER" id="PTHR13315:SF4">
    <property type="entry name" value="METALLOPHOSPHOESTERASE, ISOFORM E"/>
    <property type="match status" value="1"/>
</dbReference>
<dbReference type="AlphaFoldDB" id="I2H896"/>
<proteinExistence type="predicted"/>
<dbReference type="InterPro" id="IPR029052">
    <property type="entry name" value="Metallo-depent_PP-like"/>
</dbReference>
<dbReference type="GO" id="GO:0016787">
    <property type="term" value="F:hydrolase activity"/>
    <property type="evidence" value="ECO:0007669"/>
    <property type="project" value="InterPro"/>
</dbReference>
<feature type="domain" description="Calcineurin-like phosphoesterase" evidence="6">
    <location>
        <begin position="127"/>
        <end position="316"/>
    </location>
</feature>
<dbReference type="EMBL" id="HE806323">
    <property type="protein sequence ID" value="CCH62598.1"/>
    <property type="molecule type" value="Genomic_DNA"/>
</dbReference>
<evidence type="ECO:0000256" key="5">
    <source>
        <dbReference type="SAM" id="Phobius"/>
    </source>
</evidence>
<keyword evidence="8" id="KW-1185">Reference proteome</keyword>
<evidence type="ECO:0000256" key="2">
    <source>
        <dbReference type="ARBA" id="ARBA00022692"/>
    </source>
</evidence>
<dbReference type="HOGENOM" id="CLU_011607_0_0_1"/>
<evidence type="ECO:0000259" key="6">
    <source>
        <dbReference type="Pfam" id="PF00149"/>
    </source>
</evidence>
<dbReference type="GeneID" id="14497755"/>
<gene>
    <name evidence="7" type="primary">TBLA0H03170</name>
    <name evidence="7" type="ORF">TBLA_0H03170</name>
</gene>
<dbReference type="SUPFAM" id="SSF56300">
    <property type="entry name" value="Metallo-dependent phosphatases"/>
    <property type="match status" value="1"/>
</dbReference>
<reference evidence="7 8" key="1">
    <citation type="journal article" date="2011" name="Proc. Natl. Acad. Sci. U.S.A.">
        <title>Evolutionary erosion of yeast sex chromosomes by mating-type switching accidents.</title>
        <authorList>
            <person name="Gordon J.L."/>
            <person name="Armisen D."/>
            <person name="Proux-Wera E."/>
            <person name="Oheigeartaigh S.S."/>
            <person name="Byrne K.P."/>
            <person name="Wolfe K.H."/>
        </authorList>
    </citation>
    <scope>NUCLEOTIDE SEQUENCE [LARGE SCALE GENOMIC DNA]</scope>
    <source>
        <strain evidence="8">ATCC 34711 / CBS 6284 / DSM 70876 / NBRC 10599 / NRRL Y-10934 / UCD 77-7</strain>
    </source>
</reference>
<feature type="transmembrane region" description="Helical" evidence="5">
    <location>
        <begin position="41"/>
        <end position="60"/>
    </location>
</feature>
<dbReference type="FunCoup" id="I2H896">
    <property type="interactions" value="571"/>
</dbReference>
<dbReference type="STRING" id="1071380.I2H896"/>
<dbReference type="InterPro" id="IPR033308">
    <property type="entry name" value="PGAP5/Cdc1/Ted1"/>
</dbReference>
<dbReference type="RefSeq" id="XP_004182117.1">
    <property type="nucleotide sequence ID" value="XM_004182069.1"/>
</dbReference>
<feature type="transmembrane region" description="Helical" evidence="5">
    <location>
        <begin position="388"/>
        <end position="407"/>
    </location>
</feature>
<keyword evidence="2 5" id="KW-0812">Transmembrane</keyword>
<dbReference type="InterPro" id="IPR004843">
    <property type="entry name" value="Calcineurin-like_PHP"/>
</dbReference>
<dbReference type="OrthoDB" id="5977743at2759"/>
<dbReference type="GO" id="GO:0006506">
    <property type="term" value="P:GPI anchor biosynthetic process"/>
    <property type="evidence" value="ECO:0007669"/>
    <property type="project" value="EnsemblFungi"/>
</dbReference>
<dbReference type="Proteomes" id="UP000002866">
    <property type="component" value="Chromosome 8"/>
</dbReference>
<dbReference type="GO" id="GO:0005783">
    <property type="term" value="C:endoplasmic reticulum"/>
    <property type="evidence" value="ECO:0007669"/>
    <property type="project" value="EnsemblFungi"/>
</dbReference>
<dbReference type="Gene3D" id="3.60.21.10">
    <property type="match status" value="1"/>
</dbReference>
<dbReference type="GO" id="GO:0006281">
    <property type="term" value="P:DNA repair"/>
    <property type="evidence" value="ECO:0007669"/>
    <property type="project" value="EnsemblFungi"/>
</dbReference>
<evidence type="ECO:0000256" key="4">
    <source>
        <dbReference type="ARBA" id="ARBA00023136"/>
    </source>
</evidence>
<organism evidence="7 8">
    <name type="scientific">Henningerozyma blattae (strain ATCC 34711 / CBS 6284 / DSM 70876 / NBRC 10599 / NRRL Y-10934 / UCD 77-7)</name>
    <name type="common">Yeast</name>
    <name type="synonym">Tetrapisispora blattae</name>
    <dbReference type="NCBI Taxonomy" id="1071380"/>
    <lineage>
        <taxon>Eukaryota</taxon>
        <taxon>Fungi</taxon>
        <taxon>Dikarya</taxon>
        <taxon>Ascomycota</taxon>
        <taxon>Saccharomycotina</taxon>
        <taxon>Saccharomycetes</taxon>
        <taxon>Saccharomycetales</taxon>
        <taxon>Saccharomycetaceae</taxon>
        <taxon>Henningerozyma</taxon>
    </lineage>
</organism>
<evidence type="ECO:0000313" key="7">
    <source>
        <dbReference type="EMBL" id="CCH62598.1"/>
    </source>
</evidence>
<evidence type="ECO:0000256" key="1">
    <source>
        <dbReference type="ARBA" id="ARBA00004141"/>
    </source>
</evidence>
<dbReference type="PANTHER" id="PTHR13315">
    <property type="entry name" value="METALLO PHOSPHOESTERASE RELATED"/>
    <property type="match status" value="1"/>
</dbReference>
<name>I2H896_HENB6</name>
<comment type="subcellular location">
    <subcellularLocation>
        <location evidence="1">Membrane</location>
        <topology evidence="1">Multi-pass membrane protein</topology>
    </subcellularLocation>
</comment>
<evidence type="ECO:0000256" key="3">
    <source>
        <dbReference type="ARBA" id="ARBA00022989"/>
    </source>
</evidence>
<keyword evidence="4 5" id="KW-0472">Membrane</keyword>
<dbReference type="InParanoid" id="I2H896"/>
<dbReference type="OMA" id="LHCMKYP"/>
<dbReference type="eggNOG" id="KOG3662">
    <property type="taxonomic scope" value="Eukaryota"/>
</dbReference>
<dbReference type="Pfam" id="PF00149">
    <property type="entry name" value="Metallophos"/>
    <property type="match status" value="1"/>
</dbReference>